<keyword evidence="3" id="KW-1185">Reference proteome</keyword>
<dbReference type="Proteomes" id="UP000035366">
    <property type="component" value="Chromosome"/>
</dbReference>
<organism evidence="2 3">
    <name type="scientific">Streptomyces incarnatus</name>
    <dbReference type="NCBI Taxonomy" id="665007"/>
    <lineage>
        <taxon>Bacteria</taxon>
        <taxon>Bacillati</taxon>
        <taxon>Actinomycetota</taxon>
        <taxon>Actinomycetes</taxon>
        <taxon>Kitasatosporales</taxon>
        <taxon>Streptomycetaceae</taxon>
        <taxon>Streptomyces</taxon>
    </lineage>
</organism>
<evidence type="ECO:0000313" key="2">
    <source>
        <dbReference type="EMBL" id="AKJ14244.1"/>
    </source>
</evidence>
<protein>
    <submittedName>
        <fullName evidence="2">Uncharacterized protein</fullName>
    </submittedName>
</protein>
<feature type="compositionally biased region" description="Basic and acidic residues" evidence="1">
    <location>
        <begin position="1"/>
        <end position="15"/>
    </location>
</feature>
<sequence length="92" mass="9999">MERLRQGADRKELRADGTTAAVIDERPARPALGGITAYMRPAAPGTARIRPTTVRDEPWPTPGAPALLVGIFTRGRDPAHDRPGAPSHWREP</sequence>
<evidence type="ECO:0000256" key="1">
    <source>
        <dbReference type="SAM" id="MobiDB-lite"/>
    </source>
</evidence>
<gene>
    <name evidence="2" type="ORF">ABB07_30585</name>
</gene>
<feature type="region of interest" description="Disordered" evidence="1">
    <location>
        <begin position="1"/>
        <end position="20"/>
    </location>
</feature>
<dbReference type="EMBL" id="CP011497">
    <property type="protein sequence ID" value="AKJ14244.1"/>
    <property type="molecule type" value="Genomic_DNA"/>
</dbReference>
<accession>A0ABN4GLC9</accession>
<name>A0ABN4GLC9_9ACTN</name>
<feature type="region of interest" description="Disordered" evidence="1">
    <location>
        <begin position="73"/>
        <end position="92"/>
    </location>
</feature>
<reference evidence="2 3" key="1">
    <citation type="journal article" date="2015" name="ISME J.">
        <title>Draft Genome Sequence of Streptomyces incarnatus NRRL8089, which Produces the Nucleoside Antibiotic Sinefungin.</title>
        <authorList>
            <person name="Oshima K."/>
            <person name="Hattori M."/>
            <person name="Shimizu H."/>
            <person name="Fukuda K."/>
            <person name="Nemoto M."/>
            <person name="Inagaki K."/>
            <person name="Tamura T."/>
        </authorList>
    </citation>
    <scope>NUCLEOTIDE SEQUENCE [LARGE SCALE GENOMIC DNA]</scope>
    <source>
        <strain evidence="2 3">NRRL 8089</strain>
    </source>
</reference>
<proteinExistence type="predicted"/>
<evidence type="ECO:0000313" key="3">
    <source>
        <dbReference type="Proteomes" id="UP000035366"/>
    </source>
</evidence>
<feature type="compositionally biased region" description="Basic and acidic residues" evidence="1">
    <location>
        <begin position="74"/>
        <end position="92"/>
    </location>
</feature>